<reference evidence="3" key="1">
    <citation type="submission" date="2022-05" db="EMBL/GenBank/DDBJ databases">
        <title>An RpoN-dependent PEP-CTERM gene is involved in floc formation of an Aquincola tertiaricarbonis strain.</title>
        <authorList>
            <person name="Qiu D."/>
            <person name="Xia M."/>
        </authorList>
    </citation>
    <scope>NUCLEOTIDE SEQUENCE</scope>
    <source>
        <strain evidence="3">RN12</strain>
    </source>
</reference>
<dbReference type="Gene3D" id="1.10.10.60">
    <property type="entry name" value="Homeodomain-like"/>
    <property type="match status" value="1"/>
</dbReference>
<dbReference type="RefSeq" id="WP_250195766.1">
    <property type="nucleotide sequence ID" value="NZ_CP097635.1"/>
</dbReference>
<dbReference type="Gene3D" id="3.30.450.20">
    <property type="entry name" value="PAS domain"/>
    <property type="match status" value="2"/>
</dbReference>
<dbReference type="SUPFAM" id="SSF46689">
    <property type="entry name" value="Homeodomain-like"/>
    <property type="match status" value="1"/>
</dbReference>
<dbReference type="Proteomes" id="UP001056201">
    <property type="component" value="Chromosome 1"/>
</dbReference>
<name>A0ABY4S673_AQUTE</name>
<sequence length="458" mass="48158">MAHLGASAPADLGALSGLAPELATAFVSLASDVALVIDEQGTVTHAAAAPGPAPAGAAGLAQATHWVGRPWADTVTPDTRPKIEQLLAEARHPGVARQREVNHACAHGGDPIPVRYAALRLGASGPLLAVGRDLRPAAELQQRFGEAQREMTRDHWRQQQLQSRQRLLAQVAADAVLVVQRPTLRAIAANATARHWWGEPGQTLPPPLHPLLARAAMDEQAAQARVQLPHGPQGAELLTLDVSVMPLPQADPPHPAPLLLRARRAEAGPDPAPETDAVLITDAAGRLLMADAALLAWVGADAEAPLLGRPVTQLLGDPHRQLAALLHDVRRLGMASQPAATLGPPGAPWQVAMSASLLAEGEPPPVALVLHRLDTPPVPLPPLDLVALLQCMARRVGQLPLDALLREASDATERHAIETALAAADGRHDEAAQQLGIEAASLRQRMQRLGLLLPPDTA</sequence>
<protein>
    <recommendedName>
        <fullName evidence="5">Transcriptional regulator PpsR</fullName>
    </recommendedName>
</protein>
<dbReference type="InterPro" id="IPR009057">
    <property type="entry name" value="Homeodomain-like_sf"/>
</dbReference>
<organism evidence="3 4">
    <name type="scientific">Aquincola tertiaricarbonis</name>
    <dbReference type="NCBI Taxonomy" id="391953"/>
    <lineage>
        <taxon>Bacteria</taxon>
        <taxon>Pseudomonadati</taxon>
        <taxon>Pseudomonadota</taxon>
        <taxon>Betaproteobacteria</taxon>
        <taxon>Burkholderiales</taxon>
        <taxon>Sphaerotilaceae</taxon>
        <taxon>Aquincola</taxon>
    </lineage>
</organism>
<gene>
    <name evidence="3" type="ORF">MW290_02605</name>
</gene>
<evidence type="ECO:0000313" key="3">
    <source>
        <dbReference type="EMBL" id="URI07532.1"/>
    </source>
</evidence>
<dbReference type="InterPro" id="IPR013656">
    <property type="entry name" value="PAS_4"/>
</dbReference>
<dbReference type="EMBL" id="CP097635">
    <property type="protein sequence ID" value="URI07532.1"/>
    <property type="molecule type" value="Genomic_DNA"/>
</dbReference>
<dbReference type="Pfam" id="PF02954">
    <property type="entry name" value="HTH_8"/>
    <property type="match status" value="1"/>
</dbReference>
<evidence type="ECO:0000259" key="1">
    <source>
        <dbReference type="Pfam" id="PF02954"/>
    </source>
</evidence>
<dbReference type="Pfam" id="PF08448">
    <property type="entry name" value="PAS_4"/>
    <property type="match status" value="1"/>
</dbReference>
<dbReference type="InterPro" id="IPR002197">
    <property type="entry name" value="HTH_Fis"/>
</dbReference>
<feature type="domain" description="PAS fold-4" evidence="2">
    <location>
        <begin position="30"/>
        <end position="132"/>
    </location>
</feature>
<feature type="domain" description="DNA binding HTH" evidence="1">
    <location>
        <begin position="412"/>
        <end position="449"/>
    </location>
</feature>
<evidence type="ECO:0008006" key="5">
    <source>
        <dbReference type="Google" id="ProtNLM"/>
    </source>
</evidence>
<evidence type="ECO:0000313" key="4">
    <source>
        <dbReference type="Proteomes" id="UP001056201"/>
    </source>
</evidence>
<accession>A0ABY4S673</accession>
<dbReference type="PRINTS" id="PR01590">
    <property type="entry name" value="HTHFIS"/>
</dbReference>
<evidence type="ECO:0000259" key="2">
    <source>
        <dbReference type="Pfam" id="PF08448"/>
    </source>
</evidence>
<keyword evidence="4" id="KW-1185">Reference proteome</keyword>
<proteinExistence type="predicted"/>